<accession>A0A3P4B0Y1</accession>
<dbReference type="Pfam" id="PF00582">
    <property type="entry name" value="Usp"/>
    <property type="match status" value="1"/>
</dbReference>
<dbReference type="RefSeq" id="WP_124079212.1">
    <property type="nucleotide sequence ID" value="NZ_UWPJ01000015.1"/>
</dbReference>
<dbReference type="InterPro" id="IPR006016">
    <property type="entry name" value="UspA"/>
</dbReference>
<organism evidence="3 4">
    <name type="scientific">Pigmentiphaga humi</name>
    <dbReference type="NCBI Taxonomy" id="2478468"/>
    <lineage>
        <taxon>Bacteria</taxon>
        <taxon>Pseudomonadati</taxon>
        <taxon>Pseudomonadota</taxon>
        <taxon>Betaproteobacteria</taxon>
        <taxon>Burkholderiales</taxon>
        <taxon>Alcaligenaceae</taxon>
        <taxon>Pigmentiphaga</taxon>
    </lineage>
</organism>
<dbReference type="CDD" id="cd00293">
    <property type="entry name" value="USP-like"/>
    <property type="match status" value="1"/>
</dbReference>
<dbReference type="EMBL" id="UWPJ01000015">
    <property type="protein sequence ID" value="VCU69702.1"/>
    <property type="molecule type" value="Genomic_DNA"/>
</dbReference>
<reference evidence="3 4" key="1">
    <citation type="submission" date="2018-10" db="EMBL/GenBank/DDBJ databases">
        <authorList>
            <person name="Criscuolo A."/>
        </authorList>
    </citation>
    <scope>NUCLEOTIDE SEQUENCE [LARGE SCALE GENOMIC DNA]</scope>
    <source>
        <strain evidence="3">DnA1</strain>
    </source>
</reference>
<dbReference type="OrthoDB" id="9804721at2"/>
<dbReference type="PRINTS" id="PR01438">
    <property type="entry name" value="UNVRSLSTRESS"/>
</dbReference>
<evidence type="ECO:0000256" key="1">
    <source>
        <dbReference type="ARBA" id="ARBA00008791"/>
    </source>
</evidence>
<dbReference type="PANTHER" id="PTHR46268">
    <property type="entry name" value="STRESS RESPONSE PROTEIN NHAX"/>
    <property type="match status" value="1"/>
</dbReference>
<dbReference type="Proteomes" id="UP000277294">
    <property type="component" value="Unassembled WGS sequence"/>
</dbReference>
<feature type="domain" description="UspA" evidence="2">
    <location>
        <begin position="154"/>
        <end position="277"/>
    </location>
</feature>
<name>A0A3P4B0Y1_9BURK</name>
<gene>
    <name evidence="3" type="ORF">PIGHUM_01765</name>
</gene>
<keyword evidence="4" id="KW-1185">Reference proteome</keyword>
<dbReference type="PANTHER" id="PTHR46268:SF15">
    <property type="entry name" value="UNIVERSAL STRESS PROTEIN HP_0031"/>
    <property type="match status" value="1"/>
</dbReference>
<dbReference type="SUPFAM" id="SSF52402">
    <property type="entry name" value="Adenine nucleotide alpha hydrolases-like"/>
    <property type="match status" value="2"/>
</dbReference>
<comment type="similarity">
    <text evidence="1">Belongs to the universal stress protein A family.</text>
</comment>
<protein>
    <submittedName>
        <fullName evidence="3">Universal stress protein family protein</fullName>
    </submittedName>
</protein>
<dbReference type="InterPro" id="IPR006015">
    <property type="entry name" value="Universal_stress_UspA"/>
</dbReference>
<evidence type="ECO:0000259" key="2">
    <source>
        <dbReference type="Pfam" id="PF00582"/>
    </source>
</evidence>
<evidence type="ECO:0000313" key="4">
    <source>
        <dbReference type="Proteomes" id="UP000277294"/>
    </source>
</evidence>
<dbReference type="AlphaFoldDB" id="A0A3P4B0Y1"/>
<proteinExistence type="inferred from homology"/>
<evidence type="ECO:0000313" key="3">
    <source>
        <dbReference type="EMBL" id="VCU69702.1"/>
    </source>
</evidence>
<sequence length="279" mass="30317">MLGRIAVHLDLDKACRRRVRAAALLAAAHDATLVGIHASFRRPPPYVYKGFFVSDDVNDLLRQKQREDLVASEAMLREVAGETGVAVQWRSGEGLPEEILCEQVRYCDVLVTSQPNGDEPGPTQMPSLLASVMLGAGRPMLMLPSVGELVTIGRRALVCWDGQRESARALADAAPLLQEATDMVALRIDPPNEPEAIAQTRRADFLAYCASKRYPIPQEITRDSSGIGIGNCILNAAADHDCDLIVMGAYGHSRLQQAMLGGTTRTIMESMTVPVLFAH</sequence>
<dbReference type="Gene3D" id="3.40.50.12370">
    <property type="match status" value="1"/>
</dbReference>